<evidence type="ECO:0000313" key="4">
    <source>
        <dbReference type="EMBL" id="WML87546.1"/>
    </source>
</evidence>
<dbReference type="RefSeq" id="WP_202715429.1">
    <property type="nucleotide sequence ID" value="NZ_CP053482.1"/>
</dbReference>
<dbReference type="InterPro" id="IPR002048">
    <property type="entry name" value="EF_hand_dom"/>
</dbReference>
<sequence>MMKTNTSLKLALGATFAVVTLGAGAVSAENPFAANTLTNGYMQLAENKADGEMKCGAGMCGANMKAGEGKCGGDMDCPADADKDGKVTKEEFMAHHEKMFTEADADKDGSLSADERKALHSKMGEGKCGGKEGTCGGNKEEKKDDKTSQNETFRLNTPFAAISIQG</sequence>
<name>A0AA51R5D1_9GAMM</name>
<feature type="signal peptide" evidence="2">
    <location>
        <begin position="1"/>
        <end position="25"/>
    </location>
</feature>
<accession>A0AA51R5D1</accession>
<reference evidence="4" key="1">
    <citation type="submission" date="2023-08" db="EMBL/GenBank/DDBJ databases">
        <title>New molecular markers tilS and rpoB for phylogenetic and monitoring studies of the genus Thiothrix biodiversity.</title>
        <authorList>
            <person name="Ravin N.V."/>
            <person name="Smolyakov D."/>
            <person name="Markov N.D."/>
            <person name="Beletsky A.V."/>
            <person name="Mardanov A.V."/>
            <person name="Rudenko T.S."/>
            <person name="Grabovich M.Y."/>
        </authorList>
    </citation>
    <scope>NUCLEOTIDE SEQUENCE</scope>
    <source>
        <strain evidence="4">DNT52</strain>
    </source>
</reference>
<dbReference type="PROSITE" id="PS50222">
    <property type="entry name" value="EF_HAND_2"/>
    <property type="match status" value="1"/>
</dbReference>
<feature type="chain" id="PRO_5041358010" description="EF-hand domain-containing protein" evidence="2">
    <location>
        <begin position="26"/>
        <end position="166"/>
    </location>
</feature>
<dbReference type="SUPFAM" id="SSF47473">
    <property type="entry name" value="EF-hand"/>
    <property type="match status" value="1"/>
</dbReference>
<feature type="compositionally biased region" description="Basic and acidic residues" evidence="1">
    <location>
        <begin position="138"/>
        <end position="148"/>
    </location>
</feature>
<evidence type="ECO:0000259" key="3">
    <source>
        <dbReference type="PROSITE" id="PS50222"/>
    </source>
</evidence>
<dbReference type="GO" id="GO:0005509">
    <property type="term" value="F:calcium ion binding"/>
    <property type="evidence" value="ECO:0007669"/>
    <property type="project" value="InterPro"/>
</dbReference>
<dbReference type="EMBL" id="CP133217">
    <property type="protein sequence ID" value="WML87546.1"/>
    <property type="molecule type" value="Genomic_DNA"/>
</dbReference>
<feature type="compositionally biased region" description="Basic and acidic residues" evidence="1">
    <location>
        <begin position="118"/>
        <end position="130"/>
    </location>
</feature>
<keyword evidence="2" id="KW-0732">Signal</keyword>
<feature type="domain" description="EF-hand" evidence="3">
    <location>
        <begin position="91"/>
        <end position="126"/>
    </location>
</feature>
<protein>
    <recommendedName>
        <fullName evidence="3">EF-hand domain-containing protein</fullName>
    </recommendedName>
</protein>
<gene>
    <name evidence="4" type="ORF">RCG00_04090</name>
</gene>
<dbReference type="InterPro" id="IPR011992">
    <property type="entry name" value="EF-hand-dom_pair"/>
</dbReference>
<dbReference type="Pfam" id="PF13202">
    <property type="entry name" value="EF-hand_5"/>
    <property type="match status" value="2"/>
</dbReference>
<feature type="region of interest" description="Disordered" evidence="1">
    <location>
        <begin position="118"/>
        <end position="153"/>
    </location>
</feature>
<dbReference type="Proteomes" id="UP001229862">
    <property type="component" value="Chromosome"/>
</dbReference>
<evidence type="ECO:0000256" key="1">
    <source>
        <dbReference type="SAM" id="MobiDB-lite"/>
    </source>
</evidence>
<organism evidence="4">
    <name type="scientific">Thiothrix subterranea</name>
    <dbReference type="NCBI Taxonomy" id="2735563"/>
    <lineage>
        <taxon>Bacteria</taxon>
        <taxon>Pseudomonadati</taxon>
        <taxon>Pseudomonadota</taxon>
        <taxon>Gammaproteobacteria</taxon>
        <taxon>Thiotrichales</taxon>
        <taxon>Thiotrichaceae</taxon>
        <taxon>Thiothrix</taxon>
    </lineage>
</organism>
<evidence type="ECO:0000256" key="2">
    <source>
        <dbReference type="SAM" id="SignalP"/>
    </source>
</evidence>
<dbReference type="Gene3D" id="1.10.238.10">
    <property type="entry name" value="EF-hand"/>
    <property type="match status" value="1"/>
</dbReference>
<proteinExistence type="predicted"/>
<dbReference type="AlphaFoldDB" id="A0AA51R5D1"/>